<reference evidence="1 2" key="1">
    <citation type="submission" date="2014-11" db="EMBL/GenBank/DDBJ databases">
        <authorList>
            <person name="Wibberg Daniel"/>
        </authorList>
    </citation>
    <scope>NUCLEOTIDE SEQUENCE [LARGE SCALE GENOMIC DNA]</scope>
    <source>
        <strain evidence="1">Rhizoctonia solani AG1-IB 7/3/14</strain>
    </source>
</reference>
<accession>A0A0B7F8P4</accession>
<gene>
    <name evidence="1" type="ORF">RSOLAG1IB_06707</name>
</gene>
<dbReference type="AlphaFoldDB" id="A0A0B7F8P4"/>
<evidence type="ECO:0000313" key="1">
    <source>
        <dbReference type="EMBL" id="CEL53925.1"/>
    </source>
</evidence>
<keyword evidence="2" id="KW-1185">Reference proteome</keyword>
<organism evidence="1 2">
    <name type="scientific">Thanatephorus cucumeris (strain AG1-IB / isolate 7/3/14)</name>
    <name type="common">Lettuce bottom rot fungus</name>
    <name type="synonym">Rhizoctonia solani</name>
    <dbReference type="NCBI Taxonomy" id="1108050"/>
    <lineage>
        <taxon>Eukaryota</taxon>
        <taxon>Fungi</taxon>
        <taxon>Dikarya</taxon>
        <taxon>Basidiomycota</taxon>
        <taxon>Agaricomycotina</taxon>
        <taxon>Agaricomycetes</taxon>
        <taxon>Cantharellales</taxon>
        <taxon>Ceratobasidiaceae</taxon>
        <taxon>Rhizoctonia</taxon>
        <taxon>Rhizoctonia solani AG-1</taxon>
    </lineage>
</organism>
<dbReference type="Proteomes" id="UP000059188">
    <property type="component" value="Unassembled WGS sequence"/>
</dbReference>
<proteinExistence type="predicted"/>
<dbReference type="EMBL" id="LN679113">
    <property type="protein sequence ID" value="CEL53925.1"/>
    <property type="molecule type" value="Genomic_DNA"/>
</dbReference>
<sequence length="118" mass="13382">MSASRTITYIEQRDRWSTLLCTAARYGSPLSTRAPKDKLRFGHELWTARELEIKVAIFIEHLTLEFRYSFAPDPPGAIQSGDLALGCFSGLWRAPERIAPEISEDLRIQSALENCRAK</sequence>
<protein>
    <submittedName>
        <fullName evidence="1">Uncharacterized protein</fullName>
    </submittedName>
</protein>
<evidence type="ECO:0000313" key="2">
    <source>
        <dbReference type="Proteomes" id="UP000059188"/>
    </source>
</evidence>
<name>A0A0B7F8P4_THACB</name>